<dbReference type="EC" id="2.3.1.286" evidence="1"/>
<feature type="domain" description="Deacetylase sirtuin-type" evidence="5">
    <location>
        <begin position="1"/>
        <end position="280"/>
    </location>
</feature>
<dbReference type="HOGENOM" id="CLU_023643_2_0_7"/>
<dbReference type="PANTHER" id="PTHR11085:SF4">
    <property type="entry name" value="NAD-DEPENDENT PROTEIN DEACYLASE"/>
    <property type="match status" value="1"/>
</dbReference>
<evidence type="ECO:0000313" key="7">
    <source>
        <dbReference type="Proteomes" id="UP000057609"/>
    </source>
</evidence>
<comment type="caution">
    <text evidence="4">Lacks conserved residue(s) required for the propagation of feature annotation.</text>
</comment>
<dbReference type="OrthoDB" id="9800582at2"/>
<dbReference type="GO" id="GO:0070403">
    <property type="term" value="F:NAD+ binding"/>
    <property type="evidence" value="ECO:0007669"/>
    <property type="project" value="InterPro"/>
</dbReference>
<accession>A0A0B5BK84</accession>
<gene>
    <name evidence="6" type="ORF">GPICK_09600</name>
</gene>
<evidence type="ECO:0000313" key="6">
    <source>
        <dbReference type="EMBL" id="AJE04880.1"/>
    </source>
</evidence>
<evidence type="ECO:0000256" key="1">
    <source>
        <dbReference type="ARBA" id="ARBA00012928"/>
    </source>
</evidence>
<evidence type="ECO:0000259" key="5">
    <source>
        <dbReference type="PROSITE" id="PS50305"/>
    </source>
</evidence>
<dbReference type="RefSeq" id="WP_039745600.1">
    <property type="nucleotide sequence ID" value="NZ_CP009788.1"/>
</dbReference>
<dbReference type="InterPro" id="IPR026591">
    <property type="entry name" value="Sirtuin_cat_small_dom_sf"/>
</dbReference>
<organism evidence="6 7">
    <name type="scientific">Geobacter pickeringii</name>
    <dbReference type="NCBI Taxonomy" id="345632"/>
    <lineage>
        <taxon>Bacteria</taxon>
        <taxon>Pseudomonadati</taxon>
        <taxon>Thermodesulfobacteriota</taxon>
        <taxon>Desulfuromonadia</taxon>
        <taxon>Geobacterales</taxon>
        <taxon>Geobacteraceae</taxon>
        <taxon>Geobacter</taxon>
    </lineage>
</organism>
<dbReference type="InterPro" id="IPR026590">
    <property type="entry name" value="Ssirtuin_cat_dom"/>
</dbReference>
<dbReference type="Pfam" id="PF02146">
    <property type="entry name" value="SIR2"/>
    <property type="match status" value="1"/>
</dbReference>
<dbReference type="Proteomes" id="UP000057609">
    <property type="component" value="Chromosome"/>
</dbReference>
<evidence type="ECO:0000256" key="2">
    <source>
        <dbReference type="ARBA" id="ARBA00022679"/>
    </source>
</evidence>
<sequence length="280" mass="31106">MDFEERFHAAAEAVRRAGAIVITAGAGMGVDSGLPDFRGDAGFWKAYPPYERLGISFVDAANPTHFNRDPAFGWGFYGHRTNLYRATEPHAGFGILLRWIERFGLNYFVVTSNVDGQFQKAGFAEERILEVHGSIHYLQCTTRCSPAIWENNEDIPVDESTMRAGYIPRCIHCGAVSRPNIFMFGDYAWVSDRCAGQQRKFGEFQADNRRSRLVVVEMGAGTAIPTIRYHTEKLGSLPGATAIRINPREPWISARHISLRYGALEGLAGIDTILSEASPS</sequence>
<keyword evidence="7" id="KW-1185">Reference proteome</keyword>
<evidence type="ECO:0000256" key="4">
    <source>
        <dbReference type="PROSITE-ProRule" id="PRU00236"/>
    </source>
</evidence>
<dbReference type="AlphaFoldDB" id="A0A0B5BK84"/>
<dbReference type="GO" id="GO:0017136">
    <property type="term" value="F:histone deacetylase activity, NAD-dependent"/>
    <property type="evidence" value="ECO:0007669"/>
    <property type="project" value="TreeGrafter"/>
</dbReference>
<dbReference type="PROSITE" id="PS50305">
    <property type="entry name" value="SIRTUIN"/>
    <property type="match status" value="1"/>
</dbReference>
<dbReference type="STRING" id="345632.GPICK_09600"/>
<name>A0A0B5BK84_9BACT</name>
<dbReference type="Gene3D" id="3.40.50.1220">
    <property type="entry name" value="TPP-binding domain"/>
    <property type="match status" value="1"/>
</dbReference>
<reference evidence="6 7" key="1">
    <citation type="journal article" date="2015" name="Genome Announc.">
        <title>Complete Genome of Geobacter pickeringii G13T, a Metal-Reducing Isolate from Sedimentary Kaolin Deposits.</title>
        <authorList>
            <person name="Badalamenti J.P."/>
            <person name="Bond D.R."/>
        </authorList>
    </citation>
    <scope>NUCLEOTIDE SEQUENCE [LARGE SCALE GENOMIC DNA]</scope>
    <source>
        <strain evidence="6 7">G13</strain>
    </source>
</reference>
<dbReference type="InterPro" id="IPR050134">
    <property type="entry name" value="NAD-dep_sirtuin_deacylases"/>
</dbReference>
<dbReference type="SUPFAM" id="SSF52467">
    <property type="entry name" value="DHS-like NAD/FAD-binding domain"/>
    <property type="match status" value="1"/>
</dbReference>
<dbReference type="InterPro" id="IPR003000">
    <property type="entry name" value="Sirtuin"/>
</dbReference>
<proteinExistence type="predicted"/>
<dbReference type="InterPro" id="IPR029035">
    <property type="entry name" value="DHS-like_NAD/FAD-binding_dom"/>
</dbReference>
<dbReference type="EMBL" id="CP009788">
    <property type="protein sequence ID" value="AJE04880.1"/>
    <property type="molecule type" value="Genomic_DNA"/>
</dbReference>
<keyword evidence="3" id="KW-0520">NAD</keyword>
<evidence type="ECO:0000256" key="3">
    <source>
        <dbReference type="ARBA" id="ARBA00023027"/>
    </source>
</evidence>
<protein>
    <recommendedName>
        <fullName evidence="1">protein acetyllysine N-acetyltransferase</fullName>
        <ecNumber evidence="1">2.3.1.286</ecNumber>
    </recommendedName>
</protein>
<keyword evidence="2" id="KW-0808">Transferase</keyword>
<dbReference type="KEGG" id="gpi:GPICK_09600"/>
<dbReference type="Gene3D" id="3.30.1600.10">
    <property type="entry name" value="SIR2/SIRT2 'Small Domain"/>
    <property type="match status" value="1"/>
</dbReference>
<dbReference type="PANTHER" id="PTHR11085">
    <property type="entry name" value="NAD-DEPENDENT PROTEIN DEACYLASE SIRTUIN-5, MITOCHONDRIAL-RELATED"/>
    <property type="match status" value="1"/>
</dbReference>